<sequence length="40" mass="4685">MFFHGDLVVYSAFAKAKLYYYSLINCLTIFEPCTSIMVRK</sequence>
<reference evidence="1 2" key="1">
    <citation type="journal article" date="2014" name="Genome Announc.">
        <title>Draft Genome Sequences of Marine Flavobacterium Nonlabens Strains NR17, NR24, NR27, NR32, NR33, and Ara13.</title>
        <authorList>
            <person name="Nakanishi M."/>
            <person name="Meirelles P."/>
            <person name="Suzuki R."/>
            <person name="Takatani N."/>
            <person name="Mino S."/>
            <person name="Suda W."/>
            <person name="Oshima K."/>
            <person name="Hattori M."/>
            <person name="Ohkuma M."/>
            <person name="Hosokawa M."/>
            <person name="Miyashita K."/>
            <person name="Thompson F.L."/>
            <person name="Niwa A."/>
            <person name="Sawabe T."/>
            <person name="Sawabe T."/>
        </authorList>
    </citation>
    <scope>NUCLEOTIDE SEQUENCE [LARGE SCALE GENOMIC DNA]</scope>
    <source>
        <strain evidence="2">JCM19314</strain>
    </source>
</reference>
<organism evidence="1 2">
    <name type="scientific">Nonlabens ulvanivorans</name>
    <name type="common">Persicivirga ulvanivorans</name>
    <dbReference type="NCBI Taxonomy" id="906888"/>
    <lineage>
        <taxon>Bacteria</taxon>
        <taxon>Pseudomonadati</taxon>
        <taxon>Bacteroidota</taxon>
        <taxon>Flavobacteriia</taxon>
        <taxon>Flavobacteriales</taxon>
        <taxon>Flavobacteriaceae</taxon>
        <taxon>Nonlabens</taxon>
    </lineage>
</organism>
<evidence type="ECO:0000313" key="2">
    <source>
        <dbReference type="Proteomes" id="UP000029226"/>
    </source>
</evidence>
<gene>
    <name evidence="1" type="ORF">JCM19314_2303</name>
</gene>
<protein>
    <submittedName>
        <fullName evidence="1">Uncharacterized protein</fullName>
    </submittedName>
</protein>
<dbReference type="AlphaFoldDB" id="A0A090QFT7"/>
<accession>A0A090QFT7</accession>
<evidence type="ECO:0000313" key="1">
    <source>
        <dbReference type="EMBL" id="GAL01103.1"/>
    </source>
</evidence>
<comment type="caution">
    <text evidence="1">The sequence shown here is derived from an EMBL/GenBank/DDBJ whole genome shotgun (WGS) entry which is preliminary data.</text>
</comment>
<dbReference type="Proteomes" id="UP000029226">
    <property type="component" value="Unassembled WGS sequence"/>
</dbReference>
<proteinExistence type="predicted"/>
<dbReference type="EMBL" id="BBMM01000008">
    <property type="protein sequence ID" value="GAL01103.1"/>
    <property type="molecule type" value="Genomic_DNA"/>
</dbReference>
<name>A0A090QFT7_NONUL</name>